<reference evidence="1" key="1">
    <citation type="journal article" date="2015" name="Nature">
        <title>Complex archaea that bridge the gap between prokaryotes and eukaryotes.</title>
        <authorList>
            <person name="Spang A."/>
            <person name="Saw J.H."/>
            <person name="Jorgensen S.L."/>
            <person name="Zaremba-Niedzwiedzka K."/>
            <person name="Martijn J."/>
            <person name="Lind A.E."/>
            <person name="van Eijk R."/>
            <person name="Schleper C."/>
            <person name="Guy L."/>
            <person name="Ettema T.J."/>
        </authorList>
    </citation>
    <scope>NUCLEOTIDE SEQUENCE</scope>
</reference>
<gene>
    <name evidence="1" type="ORF">LCGC14_3117880</name>
</gene>
<evidence type="ECO:0000313" key="1">
    <source>
        <dbReference type="EMBL" id="KKK51148.1"/>
    </source>
</evidence>
<sequence length="91" mass="10551">MEDEDKIINDLKKAMWINNEKIIKSNLKKVKPCHTCGYCPYGCMVEAFPLKRKSTEISCIVFGHDCPMFYNGEDLSEFGERRIKAEKEGKE</sequence>
<accession>A0A0F8W3I6</accession>
<protein>
    <submittedName>
        <fullName evidence="1">Uncharacterized protein</fullName>
    </submittedName>
</protein>
<dbReference type="EMBL" id="LAZR01067658">
    <property type="protein sequence ID" value="KKK51148.1"/>
    <property type="molecule type" value="Genomic_DNA"/>
</dbReference>
<organism evidence="1">
    <name type="scientific">marine sediment metagenome</name>
    <dbReference type="NCBI Taxonomy" id="412755"/>
    <lineage>
        <taxon>unclassified sequences</taxon>
        <taxon>metagenomes</taxon>
        <taxon>ecological metagenomes</taxon>
    </lineage>
</organism>
<proteinExistence type="predicted"/>
<dbReference type="AlphaFoldDB" id="A0A0F8W3I6"/>
<comment type="caution">
    <text evidence="1">The sequence shown here is derived from an EMBL/GenBank/DDBJ whole genome shotgun (WGS) entry which is preliminary data.</text>
</comment>
<name>A0A0F8W3I6_9ZZZZ</name>